<dbReference type="Proteomes" id="UP000679335">
    <property type="component" value="Chromosome"/>
</dbReference>
<reference evidence="1 2" key="1">
    <citation type="submission" date="2021-05" db="EMBL/GenBank/DDBJ databases">
        <title>Novel species in genus Cellulomonas.</title>
        <authorList>
            <person name="Zhang G."/>
        </authorList>
    </citation>
    <scope>NUCLEOTIDE SEQUENCE [LARGE SCALE GENOMIC DNA]</scope>
    <source>
        <strain evidence="2">zg-ZUI157</strain>
    </source>
</reference>
<organism evidence="1 2">
    <name type="scientific">Cellulomonas dongxiuzhuiae</name>
    <dbReference type="NCBI Taxonomy" id="2819979"/>
    <lineage>
        <taxon>Bacteria</taxon>
        <taxon>Bacillati</taxon>
        <taxon>Actinomycetota</taxon>
        <taxon>Actinomycetes</taxon>
        <taxon>Micrococcales</taxon>
        <taxon>Cellulomonadaceae</taxon>
        <taxon>Cellulomonas</taxon>
    </lineage>
</organism>
<sequence length="205" mass="23318">MPTPDEITRHHDATEVIWVDARPTAWTLRIEEADPAWTQRYDEQAAEIAAALGERLLHLQHVGSTSVPGLPAKPVVDIDLTVADPTDEAAYVPDLEALGYVHWFTEPAWHEHRLLKHLDEPRVHLHVFGPDCPEVVRHRMFRDWLRAHQEDRERYAEAKRSAAARTTATGHDNGAVGFGMLYNQVKEPVVREIYDRMFRAAGLLG</sequence>
<dbReference type="InterPro" id="IPR007344">
    <property type="entry name" value="GrpB/CoaE"/>
</dbReference>
<dbReference type="Pfam" id="PF04229">
    <property type="entry name" value="GrpB"/>
    <property type="match status" value="1"/>
</dbReference>
<name>A0ABX8GHK1_9CELL</name>
<evidence type="ECO:0000313" key="2">
    <source>
        <dbReference type="Proteomes" id="UP000679335"/>
    </source>
</evidence>
<protein>
    <submittedName>
        <fullName evidence="1">GrpB family protein</fullName>
    </submittedName>
</protein>
<accession>A0ABX8GHK1</accession>
<dbReference type="RefSeq" id="WP_208196218.1">
    <property type="nucleotide sequence ID" value="NZ_CP076023.1"/>
</dbReference>
<evidence type="ECO:0000313" key="1">
    <source>
        <dbReference type="EMBL" id="QWC15657.1"/>
    </source>
</evidence>
<dbReference type="PANTHER" id="PTHR34822:SF1">
    <property type="entry name" value="GRPB FAMILY PROTEIN"/>
    <property type="match status" value="1"/>
</dbReference>
<gene>
    <name evidence="1" type="ORF">KKR89_15420</name>
</gene>
<dbReference type="PANTHER" id="PTHR34822">
    <property type="entry name" value="GRPB DOMAIN PROTEIN (AFU_ORTHOLOGUE AFUA_1G01530)"/>
    <property type="match status" value="1"/>
</dbReference>
<dbReference type="InterPro" id="IPR043519">
    <property type="entry name" value="NT_sf"/>
</dbReference>
<keyword evidence="2" id="KW-1185">Reference proteome</keyword>
<dbReference type="Gene3D" id="3.30.460.10">
    <property type="entry name" value="Beta Polymerase, domain 2"/>
    <property type="match status" value="1"/>
</dbReference>
<dbReference type="EMBL" id="CP076023">
    <property type="protein sequence ID" value="QWC15657.1"/>
    <property type="molecule type" value="Genomic_DNA"/>
</dbReference>
<proteinExistence type="predicted"/>
<dbReference type="SUPFAM" id="SSF81301">
    <property type="entry name" value="Nucleotidyltransferase"/>
    <property type="match status" value="1"/>
</dbReference>